<evidence type="ECO:0000313" key="1">
    <source>
        <dbReference type="EMBL" id="KAB2597133.1"/>
    </source>
</evidence>
<reference evidence="2" key="2">
    <citation type="submission" date="2019-10" db="EMBL/GenBank/DDBJ databases">
        <title>A de novo genome assembly of a pear dwarfing rootstock.</title>
        <authorList>
            <person name="Wang F."/>
            <person name="Wang J."/>
            <person name="Li S."/>
            <person name="Zhang Y."/>
            <person name="Fang M."/>
            <person name="Ma L."/>
            <person name="Zhao Y."/>
            <person name="Jiang S."/>
        </authorList>
    </citation>
    <scope>NUCLEOTIDE SEQUENCE [LARGE SCALE GENOMIC DNA]</scope>
</reference>
<gene>
    <name evidence="1" type="ORF">D8674_000053</name>
</gene>
<sequence length="90" mass="10494">MKDLRVVYGGRIHDGRWCGVREENGTVIGEDKVVEAELNLDVHIGKHRFLDSNRTPDHRTHPSHFSTVLEEWDRRRQTTDSWWISASGIK</sequence>
<proteinExistence type="predicted"/>
<evidence type="ECO:0000313" key="2">
    <source>
        <dbReference type="Proteomes" id="UP000327157"/>
    </source>
</evidence>
<protein>
    <submittedName>
        <fullName evidence="1">Uncharacterized protein</fullName>
    </submittedName>
</protein>
<organism evidence="1 2">
    <name type="scientific">Pyrus ussuriensis x Pyrus communis</name>
    <dbReference type="NCBI Taxonomy" id="2448454"/>
    <lineage>
        <taxon>Eukaryota</taxon>
        <taxon>Viridiplantae</taxon>
        <taxon>Streptophyta</taxon>
        <taxon>Embryophyta</taxon>
        <taxon>Tracheophyta</taxon>
        <taxon>Spermatophyta</taxon>
        <taxon>Magnoliopsida</taxon>
        <taxon>eudicotyledons</taxon>
        <taxon>Gunneridae</taxon>
        <taxon>Pentapetalae</taxon>
        <taxon>rosids</taxon>
        <taxon>fabids</taxon>
        <taxon>Rosales</taxon>
        <taxon>Rosaceae</taxon>
        <taxon>Amygdaloideae</taxon>
        <taxon>Maleae</taxon>
        <taxon>Pyrus</taxon>
    </lineage>
</organism>
<keyword evidence="2" id="KW-1185">Reference proteome</keyword>
<accession>A0A5N5F2Y4</accession>
<dbReference type="Proteomes" id="UP000327157">
    <property type="component" value="Chromosome 1"/>
</dbReference>
<dbReference type="EMBL" id="SMOL01000768">
    <property type="protein sequence ID" value="KAB2597133.1"/>
    <property type="molecule type" value="Genomic_DNA"/>
</dbReference>
<reference evidence="1 2" key="1">
    <citation type="submission" date="2019-09" db="EMBL/GenBank/DDBJ databases">
        <authorList>
            <person name="Ou C."/>
        </authorList>
    </citation>
    <scope>NUCLEOTIDE SEQUENCE [LARGE SCALE GENOMIC DNA]</scope>
    <source>
        <strain evidence="1">S2</strain>
        <tissue evidence="1">Leaf</tissue>
    </source>
</reference>
<reference evidence="1 2" key="3">
    <citation type="submission" date="2019-11" db="EMBL/GenBank/DDBJ databases">
        <title>A de novo genome assembly of a pear dwarfing rootstock.</title>
        <authorList>
            <person name="Wang F."/>
            <person name="Wang J."/>
            <person name="Li S."/>
            <person name="Zhang Y."/>
            <person name="Fang M."/>
            <person name="Ma L."/>
            <person name="Zhao Y."/>
            <person name="Jiang S."/>
        </authorList>
    </citation>
    <scope>NUCLEOTIDE SEQUENCE [LARGE SCALE GENOMIC DNA]</scope>
    <source>
        <strain evidence="1">S2</strain>
        <tissue evidence="1">Leaf</tissue>
    </source>
</reference>
<comment type="caution">
    <text evidence="1">The sequence shown here is derived from an EMBL/GenBank/DDBJ whole genome shotgun (WGS) entry which is preliminary data.</text>
</comment>
<name>A0A5N5F2Y4_9ROSA</name>
<dbReference type="AlphaFoldDB" id="A0A5N5F2Y4"/>